<protein>
    <recommendedName>
        <fullName evidence="3">MerR HTH family regulatory protein</fullName>
    </recommendedName>
</protein>
<evidence type="ECO:0008006" key="3">
    <source>
        <dbReference type="Google" id="ProtNLM"/>
    </source>
</evidence>
<dbReference type="SUPFAM" id="SSF46955">
    <property type="entry name" value="Putative DNA-binding domain"/>
    <property type="match status" value="1"/>
</dbReference>
<dbReference type="InterPro" id="IPR009061">
    <property type="entry name" value="DNA-bd_dom_put_sf"/>
</dbReference>
<dbReference type="EMBL" id="FNUC01000003">
    <property type="protein sequence ID" value="SEE49031.1"/>
    <property type="molecule type" value="Genomic_DNA"/>
</dbReference>
<evidence type="ECO:0000313" key="1">
    <source>
        <dbReference type="EMBL" id="SEE49031.1"/>
    </source>
</evidence>
<proteinExistence type="predicted"/>
<sequence>MHDGGGVTAKPVSTGVAAKAIGVDPTTLTRWWHKGMVAPEFVTPGGHARWDEEKLKAQLRALRDRED</sequence>
<reference evidence="2" key="1">
    <citation type="submission" date="2016-10" db="EMBL/GenBank/DDBJ databases">
        <authorList>
            <person name="Varghese N."/>
            <person name="Submissions S."/>
        </authorList>
    </citation>
    <scope>NUCLEOTIDE SEQUENCE [LARGE SCALE GENOMIC DNA]</scope>
    <source>
        <strain evidence="2">DSM 45237</strain>
    </source>
</reference>
<dbReference type="AlphaFoldDB" id="A0A1H5JAE3"/>
<organism evidence="1 2">
    <name type="scientific">Jiangella alba</name>
    <dbReference type="NCBI Taxonomy" id="561176"/>
    <lineage>
        <taxon>Bacteria</taxon>
        <taxon>Bacillati</taxon>
        <taxon>Actinomycetota</taxon>
        <taxon>Actinomycetes</taxon>
        <taxon>Jiangellales</taxon>
        <taxon>Jiangellaceae</taxon>
        <taxon>Jiangella</taxon>
    </lineage>
</organism>
<accession>A0A1H5JAE3</accession>
<evidence type="ECO:0000313" key="2">
    <source>
        <dbReference type="Proteomes" id="UP000181980"/>
    </source>
</evidence>
<name>A0A1H5JAE3_9ACTN</name>
<dbReference type="OrthoDB" id="3697092at2"/>
<keyword evidence="2" id="KW-1185">Reference proteome</keyword>
<gene>
    <name evidence="1" type="ORF">SAMN04488561_1492</name>
</gene>
<dbReference type="Gene3D" id="1.10.1660.10">
    <property type="match status" value="1"/>
</dbReference>
<dbReference type="Proteomes" id="UP000181980">
    <property type="component" value="Unassembled WGS sequence"/>
</dbReference>